<dbReference type="OrthoDB" id="1264254at2"/>
<dbReference type="EMBL" id="CP013909">
    <property type="protein sequence ID" value="ALW86207.1"/>
    <property type="molecule type" value="Genomic_DNA"/>
</dbReference>
<dbReference type="InterPro" id="IPR036942">
    <property type="entry name" value="Beta-barrel_TonB_sf"/>
</dbReference>
<accession>A0A0U3K0W7</accession>
<keyword evidence="3" id="KW-0998">Cell outer membrane</keyword>
<gene>
    <name evidence="4" type="ORF">AUC43_14575</name>
</gene>
<evidence type="ECO:0000313" key="4">
    <source>
        <dbReference type="EMBL" id="ALW86207.1"/>
    </source>
</evidence>
<evidence type="ECO:0000313" key="5">
    <source>
        <dbReference type="Proteomes" id="UP000059542"/>
    </source>
</evidence>
<keyword evidence="5" id="KW-1185">Reference proteome</keyword>
<dbReference type="Proteomes" id="UP000059542">
    <property type="component" value="Chromosome"/>
</dbReference>
<evidence type="ECO:0000256" key="3">
    <source>
        <dbReference type="ARBA" id="ARBA00023237"/>
    </source>
</evidence>
<proteinExistence type="predicted"/>
<protein>
    <submittedName>
        <fullName evidence="4">Uncharacterized protein</fullName>
    </submittedName>
</protein>
<dbReference type="STRING" id="1411621.AUC43_14575"/>
<evidence type="ECO:0000256" key="1">
    <source>
        <dbReference type="ARBA" id="ARBA00004442"/>
    </source>
</evidence>
<organism evidence="4 5">
    <name type="scientific">Hymenobacter sedentarius</name>
    <dbReference type="NCBI Taxonomy" id="1411621"/>
    <lineage>
        <taxon>Bacteria</taxon>
        <taxon>Pseudomonadati</taxon>
        <taxon>Bacteroidota</taxon>
        <taxon>Cytophagia</taxon>
        <taxon>Cytophagales</taxon>
        <taxon>Hymenobacteraceae</taxon>
        <taxon>Hymenobacter</taxon>
    </lineage>
</organism>
<dbReference type="GO" id="GO:0009279">
    <property type="term" value="C:cell outer membrane"/>
    <property type="evidence" value="ECO:0007669"/>
    <property type="project" value="UniProtKB-SubCell"/>
</dbReference>
<name>A0A0U3K0W7_9BACT</name>
<keyword evidence="2" id="KW-0472">Membrane</keyword>
<dbReference type="KEGG" id="hyg:AUC43_14575"/>
<dbReference type="SUPFAM" id="SSF56935">
    <property type="entry name" value="Porins"/>
    <property type="match status" value="1"/>
</dbReference>
<reference evidence="4 5" key="1">
    <citation type="submission" date="2015-12" db="EMBL/GenBank/DDBJ databases">
        <authorList>
            <person name="Shamseldin A."/>
            <person name="Moawad H."/>
            <person name="Abd El-Rahim W.M."/>
            <person name="Sadowsky M.J."/>
        </authorList>
    </citation>
    <scope>NUCLEOTIDE SEQUENCE [LARGE SCALE GENOMIC DNA]</scope>
    <source>
        <strain evidence="4 5">DG5B</strain>
    </source>
</reference>
<sequence length="608" mass="66903">MNNNLLMKRLSIKNSKPAVRQGSGVVAGLVLAAVLVGGGASTATAQTTKPKPKTGQIEEAEIEIVKERVNQLPEATRNFNKIKLPAPPKTERKVTYTYPDFRLPADRLTPSVKVLTIRAEEPTPLTGNFVKAGLGNYGTFYGRGYFHSTRNTDHAYGLDIKHINSLTGPVDGKNSATAETSAHLMGELYRGTAAFGATLDLGREGYNFYGYQKAANTPEGSPVPESKGIQQVFKRFGVKAYAHNRDPEQVLTYDAGIGYRYWNDIFGATENNVLVNAKVGYALGDASRVTVAADASFISEKDIVSFNKLKPGAPTIDVTRTRTFVQATPAYEFINNSIAFSVGATLGYSSDTATNVSKTVVYPAVRLGYTIEPEKFMVYAGLGGALQRVTRYDLSTENPWLNRGLNVADTHRGPTVYVGFTSTPARGLELNARATYARDRNLYFYLNNAIDPTKFDLVYDQNATGVLNIHGELLYNAAEKFRLGTRMDYNKYALKNLPQPFHRPEFQGSVFGTYTAFEKLNLGVEGYFYAASYGISYRPAASPGAVRVPDFYRATDPIVDLNLRADYRITPKISIFVMGNNLANRQYQRFYGYPVKGINVLGGATYTF</sequence>
<evidence type="ECO:0000256" key="2">
    <source>
        <dbReference type="ARBA" id="ARBA00023136"/>
    </source>
</evidence>
<dbReference type="Gene3D" id="2.40.170.20">
    <property type="entry name" value="TonB-dependent receptor, beta-barrel domain"/>
    <property type="match status" value="1"/>
</dbReference>
<dbReference type="AlphaFoldDB" id="A0A0U3K0W7"/>
<comment type="subcellular location">
    <subcellularLocation>
        <location evidence="1">Cell outer membrane</location>
    </subcellularLocation>
</comment>